<dbReference type="InterPro" id="IPR001387">
    <property type="entry name" value="Cro/C1-type_HTH"/>
</dbReference>
<gene>
    <name evidence="2" type="ORF">GBK04_29980</name>
</gene>
<dbReference type="SMART" id="SM00530">
    <property type="entry name" value="HTH_XRE"/>
    <property type="match status" value="1"/>
</dbReference>
<evidence type="ECO:0000313" key="2">
    <source>
        <dbReference type="EMBL" id="MPR37444.1"/>
    </source>
</evidence>
<protein>
    <submittedName>
        <fullName evidence="2">Helix-turn-helix domain-containing protein</fullName>
    </submittedName>
</protein>
<dbReference type="Proteomes" id="UP000479293">
    <property type="component" value="Unassembled WGS sequence"/>
</dbReference>
<dbReference type="Pfam" id="PF13560">
    <property type="entry name" value="HTH_31"/>
    <property type="match status" value="1"/>
</dbReference>
<comment type="caution">
    <text evidence="2">The sequence shown here is derived from an EMBL/GenBank/DDBJ whole genome shotgun (WGS) entry which is preliminary data.</text>
</comment>
<dbReference type="PROSITE" id="PS50943">
    <property type="entry name" value="HTH_CROC1"/>
    <property type="match status" value="1"/>
</dbReference>
<organism evidence="2 3">
    <name type="scientific">Salmonirosea aquatica</name>
    <dbReference type="NCBI Taxonomy" id="2654236"/>
    <lineage>
        <taxon>Bacteria</taxon>
        <taxon>Pseudomonadati</taxon>
        <taxon>Bacteroidota</taxon>
        <taxon>Cytophagia</taxon>
        <taxon>Cytophagales</taxon>
        <taxon>Spirosomataceae</taxon>
        <taxon>Salmonirosea</taxon>
    </lineage>
</organism>
<dbReference type="EMBL" id="WHLY01000004">
    <property type="protein sequence ID" value="MPR37444.1"/>
    <property type="molecule type" value="Genomic_DNA"/>
</dbReference>
<dbReference type="AlphaFoldDB" id="A0A7C9FC64"/>
<accession>A0A7C9FC64</accession>
<sequence length="82" mass="9692">MEPIRFSFKDLREQRGLSLKQAGTLLSMDHTLLNRIENHVRRPTREQLMKLAELYQLDSDTLLVELMSDKLVRELKGERLAR</sequence>
<dbReference type="CDD" id="cd00093">
    <property type="entry name" value="HTH_XRE"/>
    <property type="match status" value="1"/>
</dbReference>
<reference evidence="2 3" key="1">
    <citation type="submission" date="2019-10" db="EMBL/GenBank/DDBJ databases">
        <title>Draft Genome Sequence of Cytophagaceae sp. SJW1-29.</title>
        <authorList>
            <person name="Choi A."/>
        </authorList>
    </citation>
    <scope>NUCLEOTIDE SEQUENCE [LARGE SCALE GENOMIC DNA]</scope>
    <source>
        <strain evidence="2 3">SJW1-29</strain>
    </source>
</reference>
<evidence type="ECO:0000259" key="1">
    <source>
        <dbReference type="PROSITE" id="PS50943"/>
    </source>
</evidence>
<dbReference type="RefSeq" id="WP_152766939.1">
    <property type="nucleotide sequence ID" value="NZ_WHLY01000004.1"/>
</dbReference>
<proteinExistence type="predicted"/>
<evidence type="ECO:0000313" key="3">
    <source>
        <dbReference type="Proteomes" id="UP000479293"/>
    </source>
</evidence>
<name>A0A7C9FC64_9BACT</name>
<feature type="domain" description="HTH cro/C1-type" evidence="1">
    <location>
        <begin position="8"/>
        <end position="62"/>
    </location>
</feature>
<keyword evidence="3" id="KW-1185">Reference proteome</keyword>
<dbReference type="InterPro" id="IPR010982">
    <property type="entry name" value="Lambda_DNA-bd_dom_sf"/>
</dbReference>
<dbReference type="SUPFAM" id="SSF47413">
    <property type="entry name" value="lambda repressor-like DNA-binding domains"/>
    <property type="match status" value="1"/>
</dbReference>
<dbReference type="GO" id="GO:0003677">
    <property type="term" value="F:DNA binding"/>
    <property type="evidence" value="ECO:0007669"/>
    <property type="project" value="InterPro"/>
</dbReference>
<dbReference type="Gene3D" id="1.10.260.40">
    <property type="entry name" value="lambda repressor-like DNA-binding domains"/>
    <property type="match status" value="1"/>
</dbReference>